<organism evidence="2 3">
    <name type="scientific">Rubrobacter taiwanensis</name>
    <dbReference type="NCBI Taxonomy" id="185139"/>
    <lineage>
        <taxon>Bacteria</taxon>
        <taxon>Bacillati</taxon>
        <taxon>Actinomycetota</taxon>
        <taxon>Rubrobacteria</taxon>
        <taxon>Rubrobacterales</taxon>
        <taxon>Rubrobacteraceae</taxon>
        <taxon>Rubrobacter</taxon>
    </lineage>
</organism>
<accession>A0A4R1BCN8</accession>
<dbReference type="Gene3D" id="3.40.50.720">
    <property type="entry name" value="NAD(P)-binding Rossmann-like Domain"/>
    <property type="match status" value="1"/>
</dbReference>
<dbReference type="Proteomes" id="UP000295244">
    <property type="component" value="Unassembled WGS sequence"/>
</dbReference>
<reference evidence="2 3" key="1">
    <citation type="submission" date="2019-03" db="EMBL/GenBank/DDBJ databases">
        <title>Whole genome sequence of a novel Rubrobacter taiwanensis strain, isolated from Yellowstone National Park.</title>
        <authorList>
            <person name="Freed S."/>
            <person name="Ramaley R.F."/>
            <person name="Kyndt J.A."/>
        </authorList>
    </citation>
    <scope>NUCLEOTIDE SEQUENCE [LARGE SCALE GENOMIC DNA]</scope>
    <source>
        <strain evidence="2 3">Yellowstone</strain>
    </source>
</reference>
<dbReference type="AlphaFoldDB" id="A0A4R1BCN8"/>
<keyword evidence="3" id="KW-1185">Reference proteome</keyword>
<dbReference type="RefSeq" id="WP_132692671.1">
    <property type="nucleotide sequence ID" value="NZ_SKBU01000031.1"/>
</dbReference>
<dbReference type="Pfam" id="PF13460">
    <property type="entry name" value="NAD_binding_10"/>
    <property type="match status" value="1"/>
</dbReference>
<name>A0A4R1BCN8_9ACTN</name>
<protein>
    <submittedName>
        <fullName evidence="2">SDR family oxidoreductase</fullName>
    </submittedName>
</protein>
<feature type="domain" description="NAD(P)-binding" evidence="1">
    <location>
        <begin position="7"/>
        <end position="190"/>
    </location>
</feature>
<proteinExistence type="predicted"/>
<dbReference type="PANTHER" id="PTHR15020">
    <property type="entry name" value="FLAVIN REDUCTASE-RELATED"/>
    <property type="match status" value="1"/>
</dbReference>
<dbReference type="PANTHER" id="PTHR15020:SF50">
    <property type="entry name" value="UPF0659 PROTEIN YMR090W"/>
    <property type="match status" value="1"/>
</dbReference>
<dbReference type="EMBL" id="SKBU01000031">
    <property type="protein sequence ID" value="TCJ14819.1"/>
    <property type="molecule type" value="Genomic_DNA"/>
</dbReference>
<dbReference type="InterPro" id="IPR016040">
    <property type="entry name" value="NAD(P)-bd_dom"/>
</dbReference>
<sequence length="215" mass="22627">MRVLVAGAAGNTGKRIVRRLLERGHEVRALARKAEQLPELEDLGAEGCRVDLERDEDARIAGAVRGCEATIFAAGAGPGSGPARKETMDYGGAVKLMQAAGAEGAGRYVLLSSMGVVDPGGAVEEMQPYLIAKAKADVQLQASGLSYTIVRPGRLTDGAGTGRISAAPELARRGEISREDVAETLVECLEVENTRRRTFEILAGSTPIREALEGV</sequence>
<gene>
    <name evidence="2" type="ORF">E0L93_13845</name>
</gene>
<dbReference type="OrthoDB" id="4248066at2"/>
<dbReference type="InterPro" id="IPR036291">
    <property type="entry name" value="NAD(P)-bd_dom_sf"/>
</dbReference>
<dbReference type="CDD" id="cd05243">
    <property type="entry name" value="SDR_a5"/>
    <property type="match status" value="1"/>
</dbReference>
<evidence type="ECO:0000313" key="2">
    <source>
        <dbReference type="EMBL" id="TCJ14819.1"/>
    </source>
</evidence>
<comment type="caution">
    <text evidence="2">The sequence shown here is derived from an EMBL/GenBank/DDBJ whole genome shotgun (WGS) entry which is preliminary data.</text>
</comment>
<evidence type="ECO:0000259" key="1">
    <source>
        <dbReference type="Pfam" id="PF13460"/>
    </source>
</evidence>
<evidence type="ECO:0000313" key="3">
    <source>
        <dbReference type="Proteomes" id="UP000295244"/>
    </source>
</evidence>
<dbReference type="SUPFAM" id="SSF51735">
    <property type="entry name" value="NAD(P)-binding Rossmann-fold domains"/>
    <property type="match status" value="1"/>
</dbReference>